<feature type="compositionally biased region" description="Polar residues" evidence="1">
    <location>
        <begin position="283"/>
        <end position="305"/>
    </location>
</feature>
<evidence type="ECO:0000256" key="1">
    <source>
        <dbReference type="SAM" id="MobiDB-lite"/>
    </source>
</evidence>
<feature type="compositionally biased region" description="Polar residues" evidence="1">
    <location>
        <begin position="136"/>
        <end position="147"/>
    </location>
</feature>
<keyword evidence="3" id="KW-1185">Reference proteome</keyword>
<organism evidence="2 3">
    <name type="scientific">Nesidiocoris tenuis</name>
    <dbReference type="NCBI Taxonomy" id="355587"/>
    <lineage>
        <taxon>Eukaryota</taxon>
        <taxon>Metazoa</taxon>
        <taxon>Ecdysozoa</taxon>
        <taxon>Arthropoda</taxon>
        <taxon>Hexapoda</taxon>
        <taxon>Insecta</taxon>
        <taxon>Pterygota</taxon>
        <taxon>Neoptera</taxon>
        <taxon>Paraneoptera</taxon>
        <taxon>Hemiptera</taxon>
        <taxon>Heteroptera</taxon>
        <taxon>Panheteroptera</taxon>
        <taxon>Cimicomorpha</taxon>
        <taxon>Miridae</taxon>
        <taxon>Dicyphina</taxon>
        <taxon>Nesidiocoris</taxon>
    </lineage>
</organism>
<evidence type="ECO:0008006" key="4">
    <source>
        <dbReference type="Google" id="ProtNLM"/>
    </source>
</evidence>
<feature type="compositionally biased region" description="Polar residues" evidence="1">
    <location>
        <begin position="619"/>
        <end position="631"/>
    </location>
</feature>
<feature type="compositionally biased region" description="Basic and acidic residues" evidence="1">
    <location>
        <begin position="254"/>
        <end position="265"/>
    </location>
</feature>
<feature type="compositionally biased region" description="Acidic residues" evidence="1">
    <location>
        <begin position="222"/>
        <end position="231"/>
    </location>
</feature>
<dbReference type="EMBL" id="AP028916">
    <property type="protein sequence ID" value="BES97240.1"/>
    <property type="molecule type" value="Genomic_DNA"/>
</dbReference>
<feature type="region of interest" description="Disordered" evidence="1">
    <location>
        <begin position="82"/>
        <end position="173"/>
    </location>
</feature>
<reference evidence="2 3" key="1">
    <citation type="submission" date="2023-09" db="EMBL/GenBank/DDBJ databases">
        <title>Nesidiocoris tenuis whole genome shotgun sequence.</title>
        <authorList>
            <person name="Shibata T."/>
            <person name="Shimoda M."/>
            <person name="Kobayashi T."/>
            <person name="Uehara T."/>
        </authorList>
    </citation>
    <scope>NUCLEOTIDE SEQUENCE [LARGE SCALE GENOMIC DNA]</scope>
    <source>
        <strain evidence="2 3">Japan</strain>
    </source>
</reference>
<feature type="region of interest" description="Disordered" evidence="1">
    <location>
        <begin position="193"/>
        <end position="305"/>
    </location>
</feature>
<feature type="compositionally biased region" description="Basic and acidic residues" evidence="1">
    <location>
        <begin position="648"/>
        <end position="665"/>
    </location>
</feature>
<accession>A0ABN7AYH6</accession>
<feature type="compositionally biased region" description="Polar residues" evidence="1">
    <location>
        <begin position="194"/>
        <end position="206"/>
    </location>
</feature>
<name>A0ABN7AYH6_9HEMI</name>
<protein>
    <recommendedName>
        <fullName evidence="4">Telomere replication protein EST3</fullName>
    </recommendedName>
</protein>
<evidence type="ECO:0000313" key="2">
    <source>
        <dbReference type="EMBL" id="BES97240.1"/>
    </source>
</evidence>
<gene>
    <name evidence="2" type="ORF">NTJ_10055</name>
</gene>
<feature type="region of interest" description="Disordered" evidence="1">
    <location>
        <begin position="481"/>
        <end position="504"/>
    </location>
</feature>
<dbReference type="Proteomes" id="UP001307889">
    <property type="component" value="Chromosome 8"/>
</dbReference>
<feature type="compositionally biased region" description="Polar residues" evidence="1">
    <location>
        <begin position="483"/>
        <end position="497"/>
    </location>
</feature>
<evidence type="ECO:0000313" key="3">
    <source>
        <dbReference type="Proteomes" id="UP001307889"/>
    </source>
</evidence>
<feature type="region of interest" description="Disordered" evidence="1">
    <location>
        <begin position="544"/>
        <end position="563"/>
    </location>
</feature>
<sequence>MEFSVVAPRDAYSPGQWYDHFYSTLKSPTQSGYYQTIENFYNRLYSFLPKDQIQGKIYDYLRIPNIFGKIAKSKLRKIKIGEKKRPRLDIQRKSSSSSNGQTKANKSSRTKFQDRPILADISPNDRPPASIANKLKSITSQRPSSIEQPPKPKDNVELLSDDSDSVVPLPLPDDELHPKKVSFASAPQYFHLSSDASNSSRKSTSAGEPLSPVRTNARADPESSESDDDNAYDTGMMSPSDNSQALSPRPMEVGSHDETPAERDSVGCNATDAPHEEPELSQEMFSQNVQPPGSQKNIDSQPSSSSVEIFETSVVLDTEHPDASLIVTELLRAMLDRRGGTKCPEVGETIQRNPVAGSKLSAASSKKISFHDITNRTGLEVSQPDASRLNIIANADTVFQQKPIASFEFPKRSMANLLPFETTMKKNLDSAEDPSQNVKCLSNLKFPTDQIFSPRFQTQRSNTGEISKSSSSVQFEAALGEESQISAQDSIRSNAGSDSPMLNPIIGETEDLQQYNSDFAHGSQNSLPAFARNMDEAQILFDESNSSSNDRQTGELSFHRFPSTSADLAQRDFGVRSEKPPKVRGRSKFSSFLPLKKRQVSQLKSSFESRGQDHPRLLGSSNELLERSSPSPEVPILAPSQSLSQSVHLDRFGSSRYRDDIDRHTSSNTIERSSNCKFPFGSSWKSAGDSSDDDDKENRPPNFGTPSTGRSFENTYAEYLSVLRRGSSSQCTQSHSGPSQSY</sequence>
<feature type="region of interest" description="Disordered" evidence="1">
    <location>
        <begin position="603"/>
        <end position="712"/>
    </location>
</feature>
<feature type="compositionally biased region" description="Basic and acidic residues" evidence="1">
    <location>
        <begin position="82"/>
        <end position="92"/>
    </location>
</feature>
<feature type="region of interest" description="Disordered" evidence="1">
    <location>
        <begin position="569"/>
        <end position="590"/>
    </location>
</feature>
<feature type="compositionally biased region" description="Polar residues" evidence="1">
    <location>
        <begin position="726"/>
        <end position="742"/>
    </location>
</feature>
<feature type="compositionally biased region" description="Polar residues" evidence="1">
    <location>
        <begin position="93"/>
        <end position="107"/>
    </location>
</feature>
<feature type="compositionally biased region" description="Basic and acidic residues" evidence="1">
    <location>
        <begin position="569"/>
        <end position="581"/>
    </location>
</feature>
<proteinExistence type="predicted"/>
<feature type="region of interest" description="Disordered" evidence="1">
    <location>
        <begin position="723"/>
        <end position="742"/>
    </location>
</feature>
<feature type="compositionally biased region" description="Polar residues" evidence="1">
    <location>
        <begin position="666"/>
        <end position="676"/>
    </location>
</feature>
<feature type="compositionally biased region" description="Polar residues" evidence="1">
    <location>
        <begin position="544"/>
        <end position="555"/>
    </location>
</feature>
<feature type="compositionally biased region" description="Polar residues" evidence="1">
    <location>
        <begin position="237"/>
        <end position="246"/>
    </location>
</feature>